<dbReference type="EMBL" id="UYJE01008970">
    <property type="protein sequence ID" value="VDI68921.1"/>
    <property type="molecule type" value="Genomic_DNA"/>
</dbReference>
<protein>
    <submittedName>
        <fullName evidence="2">Uncharacterized protein</fullName>
    </submittedName>
</protein>
<keyword evidence="3" id="KW-1185">Reference proteome</keyword>
<organism evidence="2 3">
    <name type="scientific">Mytilus galloprovincialis</name>
    <name type="common">Mediterranean mussel</name>
    <dbReference type="NCBI Taxonomy" id="29158"/>
    <lineage>
        <taxon>Eukaryota</taxon>
        <taxon>Metazoa</taxon>
        <taxon>Spiralia</taxon>
        <taxon>Lophotrochozoa</taxon>
        <taxon>Mollusca</taxon>
        <taxon>Bivalvia</taxon>
        <taxon>Autobranchia</taxon>
        <taxon>Pteriomorphia</taxon>
        <taxon>Mytilida</taxon>
        <taxon>Mytiloidea</taxon>
        <taxon>Mytilidae</taxon>
        <taxon>Mytilinae</taxon>
        <taxon>Mytilus</taxon>
    </lineage>
</organism>
<feature type="compositionally biased region" description="Basic and acidic residues" evidence="1">
    <location>
        <begin position="102"/>
        <end position="116"/>
    </location>
</feature>
<accession>A0A8B6GTH1</accession>
<comment type="caution">
    <text evidence="2">The sequence shown here is derived from an EMBL/GenBank/DDBJ whole genome shotgun (WGS) entry which is preliminary data.</text>
</comment>
<feature type="region of interest" description="Disordered" evidence="1">
    <location>
        <begin position="88"/>
        <end position="121"/>
    </location>
</feature>
<proteinExistence type="predicted"/>
<name>A0A8B6GTH1_MYTGA</name>
<gene>
    <name evidence="2" type="ORF">MGAL_10B070687</name>
</gene>
<reference evidence="2" key="1">
    <citation type="submission" date="2018-11" db="EMBL/GenBank/DDBJ databases">
        <authorList>
            <person name="Alioto T."/>
            <person name="Alioto T."/>
        </authorList>
    </citation>
    <scope>NUCLEOTIDE SEQUENCE</scope>
</reference>
<sequence>MRRRSVHAANEGVVSVMSVRKCSWALSYVDGTECSWHYRLRCAWWCTDRCKTELGIYQHNTEFTLKLGALVEGKRYLSVKRINHPLKWAKPPTTPKTGHVISDQKQKHNRNAEKNENSTANSHFKAKIRNHEFQSAFTEKFLTTMPDKEPSASHSMHDFQIKEIGITKLLKGLNQYKAADSDQIPTRFLKTCATEIH</sequence>
<evidence type="ECO:0000256" key="1">
    <source>
        <dbReference type="SAM" id="MobiDB-lite"/>
    </source>
</evidence>
<dbReference type="AlphaFoldDB" id="A0A8B6GTH1"/>
<dbReference type="Proteomes" id="UP000596742">
    <property type="component" value="Unassembled WGS sequence"/>
</dbReference>
<evidence type="ECO:0000313" key="2">
    <source>
        <dbReference type="EMBL" id="VDI68921.1"/>
    </source>
</evidence>
<evidence type="ECO:0000313" key="3">
    <source>
        <dbReference type="Proteomes" id="UP000596742"/>
    </source>
</evidence>